<accession>A0A923G3D6</accession>
<sequence length="125" mass="13925">MRILLSNDPEFVSSAWYLDIQQGAQYINLPTHPDGSGAVSAKYFRLENIPSSWEIEIGLGNSLDPGHFFTRIALRTTNFNTTTGVIEYLSALVHPDGVIAQGVLKDTGIYDEMSDNDIFTKMNIR</sequence>
<dbReference type="EMBL" id="JABWRE020000001">
    <property type="protein sequence ID" value="MBV4537283.1"/>
    <property type="molecule type" value="Genomic_DNA"/>
</dbReference>
<dbReference type="EMBL" id="JABWRE010000045">
    <property type="protein sequence ID" value="MBC3444109.1"/>
    <property type="molecule type" value="Genomic_DNA"/>
</dbReference>
<evidence type="ECO:0000313" key="1">
    <source>
        <dbReference type="EMBL" id="MBC3444109.1"/>
    </source>
</evidence>
<name>A0A923G3D6_9PSED</name>
<protein>
    <submittedName>
        <fullName evidence="1">Uncharacterized protein</fullName>
    </submittedName>
</protein>
<reference evidence="2" key="3">
    <citation type="submission" date="2021-06" db="EMBL/GenBank/DDBJ databases">
        <title>Updating the genus Pseudomonas: Description of 43 new species and partition of the Pseudomonas putida group.</title>
        <authorList>
            <person name="Girard L."/>
            <person name="Lood C."/>
            <person name="Vandamme P."/>
            <person name="Rokni-Zadeh H."/>
            <person name="Van Noort V."/>
            <person name="Hofte M."/>
            <person name="Lavigne R."/>
            <person name="De Mot R."/>
        </authorList>
    </citation>
    <scope>NUCLEOTIDE SEQUENCE</scope>
    <source>
        <strain evidence="2">SWRI10</strain>
    </source>
</reference>
<comment type="caution">
    <text evidence="1">The sequence shown here is derived from an EMBL/GenBank/DDBJ whole genome shotgun (WGS) entry which is preliminary data.</text>
</comment>
<dbReference type="AlphaFoldDB" id="A0A923G3D6"/>
<gene>
    <name evidence="2" type="ORF">HU737_015005</name>
    <name evidence="1" type="ORF">HU737_25770</name>
</gene>
<dbReference type="RefSeq" id="WP_186557770.1">
    <property type="nucleotide sequence ID" value="NZ_JABWRE020000001.1"/>
</dbReference>
<organism evidence="1">
    <name type="scientific">Pseudomonas urmiensis</name>
    <dbReference type="NCBI Taxonomy" id="2745493"/>
    <lineage>
        <taxon>Bacteria</taxon>
        <taxon>Pseudomonadati</taxon>
        <taxon>Pseudomonadota</taxon>
        <taxon>Gammaproteobacteria</taxon>
        <taxon>Pseudomonadales</taxon>
        <taxon>Pseudomonadaceae</taxon>
        <taxon>Pseudomonas</taxon>
    </lineage>
</organism>
<proteinExistence type="predicted"/>
<evidence type="ECO:0000313" key="2">
    <source>
        <dbReference type="EMBL" id="MBV4537283.1"/>
    </source>
</evidence>
<dbReference type="Proteomes" id="UP000599879">
    <property type="component" value="Unassembled WGS sequence"/>
</dbReference>
<reference evidence="1" key="1">
    <citation type="journal article" date="2020" name="Microorganisms">
        <title>Reliable Identification of Environmental Pseudomonas Isolates Using the rpoD Gene.</title>
        <authorList>
            <consortium name="The Broad Institute Genome Sequencing Platform"/>
            <person name="Girard L."/>
            <person name="Lood C."/>
            <person name="Rokni-Zadeh H."/>
            <person name="van Noort V."/>
            <person name="Lavigne R."/>
            <person name="De Mot R."/>
        </authorList>
    </citation>
    <scope>NUCLEOTIDE SEQUENCE</scope>
    <source>
        <strain evidence="1">SWRI10</strain>
    </source>
</reference>
<reference evidence="1" key="2">
    <citation type="submission" date="2020-07" db="EMBL/GenBank/DDBJ databases">
        <authorList>
            <person name="Lood C."/>
            <person name="Girard L."/>
        </authorList>
    </citation>
    <scope>NUCLEOTIDE SEQUENCE</scope>
    <source>
        <strain evidence="1">SWRI10</strain>
    </source>
</reference>